<reference evidence="3 4" key="1">
    <citation type="submission" date="2015-07" db="EMBL/GenBank/DDBJ databases">
        <title>High-quality genome of monoxenous trypanosomatid Leptomonas pyrrhocoris.</title>
        <authorList>
            <person name="Flegontov P."/>
            <person name="Butenko A."/>
            <person name="Firsov S."/>
            <person name="Vlcek C."/>
            <person name="Logacheva M.D."/>
            <person name="Field M."/>
            <person name="Filatov D."/>
            <person name="Flegontova O."/>
            <person name="Gerasimov E."/>
            <person name="Jackson A.P."/>
            <person name="Kelly S."/>
            <person name="Opperdoes F."/>
            <person name="O'Reilly A."/>
            <person name="Votypka J."/>
            <person name="Yurchenko V."/>
            <person name="Lukes J."/>
        </authorList>
    </citation>
    <scope>NUCLEOTIDE SEQUENCE [LARGE SCALE GENOMIC DNA]</scope>
    <source>
        <strain evidence="3">H10</strain>
    </source>
</reference>
<evidence type="ECO:0000256" key="1">
    <source>
        <dbReference type="SAM" id="MobiDB-lite"/>
    </source>
</evidence>
<dbReference type="Proteomes" id="UP000037923">
    <property type="component" value="Unassembled WGS sequence"/>
</dbReference>
<keyword evidence="2" id="KW-0812">Transmembrane</keyword>
<accession>A0A0M9G409</accession>
<feature type="compositionally biased region" description="Basic and acidic residues" evidence="1">
    <location>
        <begin position="1031"/>
        <end position="1040"/>
    </location>
</feature>
<evidence type="ECO:0000313" key="3">
    <source>
        <dbReference type="EMBL" id="KPA81980.1"/>
    </source>
</evidence>
<feature type="region of interest" description="Disordered" evidence="1">
    <location>
        <begin position="549"/>
        <end position="572"/>
    </location>
</feature>
<feature type="region of interest" description="Disordered" evidence="1">
    <location>
        <begin position="918"/>
        <end position="988"/>
    </location>
</feature>
<evidence type="ECO:0000313" key="4">
    <source>
        <dbReference type="Proteomes" id="UP000037923"/>
    </source>
</evidence>
<feature type="transmembrane region" description="Helical" evidence="2">
    <location>
        <begin position="321"/>
        <end position="352"/>
    </location>
</feature>
<dbReference type="AlphaFoldDB" id="A0A0M9G409"/>
<dbReference type="OMA" id="WRVPRKT"/>
<proteinExistence type="predicted"/>
<feature type="compositionally biased region" description="Polar residues" evidence="1">
    <location>
        <begin position="253"/>
        <end position="271"/>
    </location>
</feature>
<name>A0A0M9G409_LEPPY</name>
<feature type="compositionally biased region" description="Basic and acidic residues" evidence="1">
    <location>
        <begin position="553"/>
        <end position="563"/>
    </location>
</feature>
<feature type="compositionally biased region" description="Low complexity" evidence="1">
    <location>
        <begin position="933"/>
        <end position="942"/>
    </location>
</feature>
<sequence>MHVEIRLSEAEQVCAFDTQSFYRVKQLLANHGGSTGGEDNSSKCTASAEPMLRIPHKLSYTPQFKLQLVVERLIELESQVISARMCKKQHEARTKSNWNNSDVGTAYHSATIDEVILAALPLAAADSVIKIRLLQLPPPLDYDAQQTVKKALGNVTTNEYRHDTPLCIGVAKITLRDMMAARRTVSIAMQAKRTIFSTVEAHNLDTLVTNAMFGKGESSGSALLSLQINGYTFGRVPKGRLLLYNGAGEELGRNSTKGSETHSTGKQSVSTAGGEDAKAETEAESLNSPAIRFVLIPYVALVDVVLRVSDVASWRVPRKTAMALAMVVVALYADLFDVACVLMATLHVLLFIRNISLFYCVPISDSASRTNASPAMPSGADNFQPYLYSRDNALLNSLLRARVFFSRGLLEDTYFELALSAHLARHSRRQIAVFVLVVCAGFLTLSIGSVVVLLTLGIFTAYPIYLNAPPARRRRRKKLLSIATVYGIVRVLRTPARLRVVRVVRVAVVRSKSAVPQPEEDTSAASTSMALQQQFLGYIRQHSESIGAGSITERSDASPRAREGSTLGMHRRARTMDIDGLVSNAGTFSSTIDHFQMTHALRFFVALCLSPAGPETAGPSSSTGIGRKTSSCLSFQRRMMDQLRQARTVNTLVAASCPQAGSIAVPGSCLFPAQSSVLMTESKPSAVSKEVQDAFHAYFNSTIGFLSFLRQQSTVHPYVTQSVLIKCAPDSMRSVSVLAPTQCLVDLGDDDSVTKAIVGRRVAASALPPVGKFNTSNPIEVTGRVMALYAAYLLQGARLSVYTSASRCTTIIPLMAPGNRIERFTQPNPCPLDLLNTLDSVWRGETNDTAGEGQEVFFTADAVIQIVTVYKNFWTGDAAMAPVRTSSKLELGGNSDTAAAHVPQRHPIRNVFAALGTMPRHASTQRSTTAYAGRSPRGLLSPGRGGGAGGSGANVIGPTFPRSDFGSTRAGPNSPGPSPLRLPPSQTVDRWNTNVVSETTGSVDVNHASVAMSEPPLLEATNNGESRVHSFLLDDKDSPDPKQTLSRQVSSRLDIHEKTLKPSKKA</sequence>
<evidence type="ECO:0000256" key="2">
    <source>
        <dbReference type="SAM" id="Phobius"/>
    </source>
</evidence>
<feature type="compositionally biased region" description="Polar residues" evidence="1">
    <location>
        <begin position="1041"/>
        <end position="1051"/>
    </location>
</feature>
<dbReference type="VEuPathDB" id="TriTrypDB:LpyrH10_05_0240"/>
<feature type="region of interest" description="Disordered" evidence="1">
    <location>
        <begin position="253"/>
        <end position="281"/>
    </location>
</feature>
<keyword evidence="2" id="KW-0472">Membrane</keyword>
<keyword evidence="4" id="KW-1185">Reference proteome</keyword>
<gene>
    <name evidence="3" type="ORF">ABB37_03164</name>
</gene>
<dbReference type="EMBL" id="LGTL01000005">
    <property type="protein sequence ID" value="KPA81980.1"/>
    <property type="molecule type" value="Genomic_DNA"/>
</dbReference>
<organism evidence="3 4">
    <name type="scientific">Leptomonas pyrrhocoris</name>
    <name type="common">Firebug parasite</name>
    <dbReference type="NCBI Taxonomy" id="157538"/>
    <lineage>
        <taxon>Eukaryota</taxon>
        <taxon>Discoba</taxon>
        <taxon>Euglenozoa</taxon>
        <taxon>Kinetoplastea</taxon>
        <taxon>Metakinetoplastina</taxon>
        <taxon>Trypanosomatida</taxon>
        <taxon>Trypanosomatidae</taxon>
        <taxon>Leishmaniinae</taxon>
        <taxon>Leptomonas</taxon>
    </lineage>
</organism>
<feature type="compositionally biased region" description="Gly residues" evidence="1">
    <location>
        <begin position="943"/>
        <end position="952"/>
    </location>
</feature>
<protein>
    <submittedName>
        <fullName evidence="3">Uncharacterized protein</fullName>
    </submittedName>
</protein>
<dbReference type="OrthoDB" id="271962at2759"/>
<feature type="region of interest" description="Disordered" evidence="1">
    <location>
        <begin position="1031"/>
        <end position="1066"/>
    </location>
</feature>
<feature type="transmembrane region" description="Helical" evidence="2">
    <location>
        <begin position="431"/>
        <end position="459"/>
    </location>
</feature>
<keyword evidence="2" id="KW-1133">Transmembrane helix</keyword>
<comment type="caution">
    <text evidence="3">The sequence shown here is derived from an EMBL/GenBank/DDBJ whole genome shotgun (WGS) entry which is preliminary data.</text>
</comment>
<dbReference type="RefSeq" id="XP_015660419.1">
    <property type="nucleotide sequence ID" value="XM_015800412.1"/>
</dbReference>
<dbReference type="GeneID" id="26903455"/>